<comment type="caution">
    <text evidence="2">The sequence shown here is derived from an EMBL/GenBank/DDBJ whole genome shotgun (WGS) entry which is preliminary data.</text>
</comment>
<feature type="region of interest" description="Disordered" evidence="1">
    <location>
        <begin position="1"/>
        <end position="20"/>
    </location>
</feature>
<evidence type="ECO:0000313" key="2">
    <source>
        <dbReference type="EMBL" id="KAG9072620.1"/>
    </source>
</evidence>
<proteinExistence type="predicted"/>
<gene>
    <name evidence="2" type="ORF">KI688_000391</name>
</gene>
<sequence>MLCDDGWRDPRSGHETRVQDADHQMLAPGVECTEEDQKIDSRLQGRRLTWYPFKHTHINKPVNTLFSSQQDTRLRSRGIKKVHEMLPTMDVLRARRPDLYKDDLCRLCGLETEDNEHIWACSKSRETQEELWEDALDRVDGWGEIATRQFNKQRQKQLKPGKQSPPETVWRIPRTSKLRKALW</sequence>
<dbReference type="OrthoDB" id="2386076at2759"/>
<reference evidence="2" key="1">
    <citation type="submission" date="2021-06" db="EMBL/GenBank/DDBJ databases">
        <title>Genome Sequence of Mortierella hyaline Strain SCG-10, a Cold-Adapted, Nitrate-Reducing Fungus Isolated from Soil in Minnesota, USA.</title>
        <authorList>
            <person name="Aldossari N."/>
        </authorList>
    </citation>
    <scope>NUCLEOTIDE SEQUENCE</scope>
    <source>
        <strain evidence="2">SCG-10</strain>
    </source>
</reference>
<protein>
    <submittedName>
        <fullName evidence="2">Uncharacterized protein</fullName>
    </submittedName>
</protein>
<evidence type="ECO:0000256" key="1">
    <source>
        <dbReference type="SAM" id="MobiDB-lite"/>
    </source>
</evidence>
<name>A0A9P7Y450_9FUNG</name>
<accession>A0A9P7Y450</accession>
<evidence type="ECO:0000313" key="3">
    <source>
        <dbReference type="Proteomes" id="UP000707451"/>
    </source>
</evidence>
<organism evidence="2 3">
    <name type="scientific">Linnemannia hyalina</name>
    <dbReference type="NCBI Taxonomy" id="64524"/>
    <lineage>
        <taxon>Eukaryota</taxon>
        <taxon>Fungi</taxon>
        <taxon>Fungi incertae sedis</taxon>
        <taxon>Mucoromycota</taxon>
        <taxon>Mortierellomycotina</taxon>
        <taxon>Mortierellomycetes</taxon>
        <taxon>Mortierellales</taxon>
        <taxon>Mortierellaceae</taxon>
        <taxon>Linnemannia</taxon>
    </lineage>
</organism>
<dbReference type="AlphaFoldDB" id="A0A9P7Y450"/>
<keyword evidence="3" id="KW-1185">Reference proteome</keyword>
<dbReference type="Proteomes" id="UP000707451">
    <property type="component" value="Unassembled WGS sequence"/>
</dbReference>
<dbReference type="EMBL" id="JAHRHY010000001">
    <property type="protein sequence ID" value="KAG9072620.1"/>
    <property type="molecule type" value="Genomic_DNA"/>
</dbReference>